<gene>
    <name evidence="4" type="ORF">PPENT_87.1.T0750106</name>
</gene>
<dbReference type="Pfam" id="PF00071">
    <property type="entry name" value="Ras"/>
    <property type="match status" value="1"/>
</dbReference>
<dbReference type="PROSITE" id="PS51421">
    <property type="entry name" value="RAS"/>
    <property type="match status" value="1"/>
</dbReference>
<organism evidence="4 5">
    <name type="scientific">Paramecium pentaurelia</name>
    <dbReference type="NCBI Taxonomy" id="43138"/>
    <lineage>
        <taxon>Eukaryota</taxon>
        <taxon>Sar</taxon>
        <taxon>Alveolata</taxon>
        <taxon>Ciliophora</taxon>
        <taxon>Intramacronucleata</taxon>
        <taxon>Oligohymenophorea</taxon>
        <taxon>Peniculida</taxon>
        <taxon>Parameciidae</taxon>
        <taxon>Paramecium</taxon>
    </lineage>
</organism>
<sequence>MENQHPFIVLLLGDCNTGKSTIVGRYLENKLVEPQPTVGVVKRESQIEIGNSNQKAQIYDTSGNDKFRAQVLAEFKNSSAVVLVYDITDYQSFQNIQTLQKEVARQNPNIDYWIVVGNKLDLKEQRKVHMEEGKKFASQIGARFIECSAQQPSNINLIFLTIQQWTQINIQPKYVPEQTQRLLEKLNNDESQKQLLTSTSKNNQTKFKNKNTSFSIIQNNTNNIVSQSFDDQQNSFNVDSMQDYFAQQQKKVDLQTQKLADVIVEETQENIIQQLKQQTLTISNSKPLIILEETSSQQQQERIEDKISMMKRKHKQLDKLRKEIAQNLLLVQEQRKKLTTDQVIENTQTQKLERELQKRLLSVERNMDFLKTDIILSQKTQKFSTNKNNFLSNDQTQIIKQHINQIQNPEHIKEQNEQIAKIKTERKKLEESRNNRYKQYVDNLESLLKQEKEIRLKNEQDLINKRKDKAMQKIASMDKIRQERSQQMIKQNEQVKQIIGTTPLHVKLENVFQEKINNSQLEEHKLKLKQIRDLHQPIRMNELKQWEENYEKRRKSQEDIRNQKIQKNNQISYHASYESSVYKLIKEEQSKQLKEKEQTLKEQQSKQQVKQEFINKLKDYLPSISPEKQQELEQIINKAHHKINFYEFIEMTKKVKLKGVFFDKEGKILERSVDEEYYEKIKENEKNEEQNARVIGNKYLNDIRKIVKKPSQHQSVDNLQSQSNPEQGYQQAVRNPKQNKLNEIKSHWKLKPKLTFEETDLEKIIDGNEVTGFSNHHVMQEANKLASEAVRKMQIIEAKGKGKECFKDIESADKLLINSIKAKLTLMEKELKSENRGQEISTNQKRGRSNTKQNS</sequence>
<keyword evidence="5" id="KW-1185">Reference proteome</keyword>
<proteinExistence type="predicted"/>
<feature type="compositionally biased region" description="Polar residues" evidence="3">
    <location>
        <begin position="712"/>
        <end position="735"/>
    </location>
</feature>
<dbReference type="CDD" id="cd00154">
    <property type="entry name" value="Rab"/>
    <property type="match status" value="1"/>
</dbReference>
<keyword evidence="1" id="KW-0547">Nucleotide-binding</keyword>
<dbReference type="InterPro" id="IPR005225">
    <property type="entry name" value="Small_GTP-bd"/>
</dbReference>
<dbReference type="OrthoDB" id="6585768at2759"/>
<name>A0A8S1VXH9_9CILI</name>
<accession>A0A8S1VXH9</accession>
<dbReference type="EMBL" id="CAJJDO010000075">
    <property type="protein sequence ID" value="CAD8180915.1"/>
    <property type="molecule type" value="Genomic_DNA"/>
</dbReference>
<evidence type="ECO:0000256" key="2">
    <source>
        <dbReference type="SAM" id="Coils"/>
    </source>
</evidence>
<dbReference type="GO" id="GO:0003924">
    <property type="term" value="F:GTPase activity"/>
    <property type="evidence" value="ECO:0007669"/>
    <property type="project" value="InterPro"/>
</dbReference>
<dbReference type="SMART" id="SM00173">
    <property type="entry name" value="RAS"/>
    <property type="match status" value="1"/>
</dbReference>
<dbReference type="PROSITE" id="PS51419">
    <property type="entry name" value="RAB"/>
    <property type="match status" value="1"/>
</dbReference>
<comment type="caution">
    <text evidence="4">The sequence shown here is derived from an EMBL/GenBank/DDBJ whole genome shotgun (WGS) entry which is preliminary data.</text>
</comment>
<dbReference type="PANTHER" id="PTHR47978">
    <property type="match status" value="1"/>
</dbReference>
<dbReference type="SMART" id="SM00175">
    <property type="entry name" value="RAB"/>
    <property type="match status" value="1"/>
</dbReference>
<feature type="coiled-coil region" evidence="2">
    <location>
        <begin position="543"/>
        <end position="606"/>
    </location>
</feature>
<dbReference type="AlphaFoldDB" id="A0A8S1VXH9"/>
<dbReference type="NCBIfam" id="TIGR00231">
    <property type="entry name" value="small_GTP"/>
    <property type="match status" value="1"/>
</dbReference>
<dbReference type="Proteomes" id="UP000689195">
    <property type="component" value="Unassembled WGS sequence"/>
</dbReference>
<evidence type="ECO:0000256" key="1">
    <source>
        <dbReference type="ARBA" id="ARBA00022741"/>
    </source>
</evidence>
<feature type="coiled-coil region" evidence="2">
    <location>
        <begin position="412"/>
        <end position="469"/>
    </location>
</feature>
<protein>
    <recommendedName>
        <fullName evidence="6">P-loop containing nucleoside triphosphate hydrolase</fullName>
    </recommendedName>
</protein>
<dbReference type="FunFam" id="3.40.50.300:FF:001447">
    <property type="entry name" value="Ras-related protein Rab-1B"/>
    <property type="match status" value="1"/>
</dbReference>
<evidence type="ECO:0000256" key="3">
    <source>
        <dbReference type="SAM" id="MobiDB-lite"/>
    </source>
</evidence>
<dbReference type="InterPro" id="IPR001806">
    <property type="entry name" value="Small_GTPase"/>
</dbReference>
<evidence type="ECO:0000313" key="4">
    <source>
        <dbReference type="EMBL" id="CAD8180915.1"/>
    </source>
</evidence>
<evidence type="ECO:0008006" key="6">
    <source>
        <dbReference type="Google" id="ProtNLM"/>
    </source>
</evidence>
<feature type="compositionally biased region" description="Polar residues" evidence="3">
    <location>
        <begin position="838"/>
        <end position="855"/>
    </location>
</feature>
<feature type="region of interest" description="Disordered" evidence="3">
    <location>
        <begin position="831"/>
        <end position="855"/>
    </location>
</feature>
<feature type="coiled-coil region" evidence="2">
    <location>
        <begin position="303"/>
        <end position="373"/>
    </location>
</feature>
<keyword evidence="2" id="KW-0175">Coiled coil</keyword>
<reference evidence="4" key="1">
    <citation type="submission" date="2021-01" db="EMBL/GenBank/DDBJ databases">
        <authorList>
            <consortium name="Genoscope - CEA"/>
            <person name="William W."/>
        </authorList>
    </citation>
    <scope>NUCLEOTIDE SEQUENCE</scope>
</reference>
<dbReference type="GO" id="GO:0005525">
    <property type="term" value="F:GTP binding"/>
    <property type="evidence" value="ECO:0007669"/>
    <property type="project" value="InterPro"/>
</dbReference>
<feature type="region of interest" description="Disordered" evidence="3">
    <location>
        <begin position="710"/>
        <end position="735"/>
    </location>
</feature>
<evidence type="ECO:0000313" key="5">
    <source>
        <dbReference type="Proteomes" id="UP000689195"/>
    </source>
</evidence>
<dbReference type="SMART" id="SM00174">
    <property type="entry name" value="RHO"/>
    <property type="match status" value="1"/>
</dbReference>